<keyword evidence="2" id="KW-1185">Reference proteome</keyword>
<organism evidence="1 2">
    <name type="scientific">Hyalomma asiaticum</name>
    <name type="common">Tick</name>
    <dbReference type="NCBI Taxonomy" id="266040"/>
    <lineage>
        <taxon>Eukaryota</taxon>
        <taxon>Metazoa</taxon>
        <taxon>Ecdysozoa</taxon>
        <taxon>Arthropoda</taxon>
        <taxon>Chelicerata</taxon>
        <taxon>Arachnida</taxon>
        <taxon>Acari</taxon>
        <taxon>Parasitiformes</taxon>
        <taxon>Ixodida</taxon>
        <taxon>Ixodoidea</taxon>
        <taxon>Ixodidae</taxon>
        <taxon>Hyalomminae</taxon>
        <taxon>Hyalomma</taxon>
    </lineage>
</organism>
<reference evidence="1" key="1">
    <citation type="submission" date="2020-05" db="EMBL/GenBank/DDBJ databases">
        <title>Large-scale comparative analyses of tick genomes elucidate their genetic diversity and vector capacities.</title>
        <authorList>
            <person name="Jia N."/>
            <person name="Wang J."/>
            <person name="Shi W."/>
            <person name="Du L."/>
            <person name="Sun Y."/>
            <person name="Zhan W."/>
            <person name="Jiang J."/>
            <person name="Wang Q."/>
            <person name="Zhang B."/>
            <person name="Ji P."/>
            <person name="Sakyi L.B."/>
            <person name="Cui X."/>
            <person name="Yuan T."/>
            <person name="Jiang B."/>
            <person name="Yang W."/>
            <person name="Lam T.T.-Y."/>
            <person name="Chang Q."/>
            <person name="Ding S."/>
            <person name="Wang X."/>
            <person name="Zhu J."/>
            <person name="Ruan X."/>
            <person name="Zhao L."/>
            <person name="Wei J."/>
            <person name="Que T."/>
            <person name="Du C."/>
            <person name="Cheng J."/>
            <person name="Dai P."/>
            <person name="Han X."/>
            <person name="Huang E."/>
            <person name="Gao Y."/>
            <person name="Liu J."/>
            <person name="Shao H."/>
            <person name="Ye R."/>
            <person name="Li L."/>
            <person name="Wei W."/>
            <person name="Wang X."/>
            <person name="Wang C."/>
            <person name="Yang T."/>
            <person name="Huo Q."/>
            <person name="Li W."/>
            <person name="Guo W."/>
            <person name="Chen H."/>
            <person name="Zhou L."/>
            <person name="Ni X."/>
            <person name="Tian J."/>
            <person name="Zhou Y."/>
            <person name="Sheng Y."/>
            <person name="Liu T."/>
            <person name="Pan Y."/>
            <person name="Xia L."/>
            <person name="Li J."/>
            <person name="Zhao F."/>
            <person name="Cao W."/>
        </authorList>
    </citation>
    <scope>NUCLEOTIDE SEQUENCE</scope>
    <source>
        <strain evidence="1">Hyas-2018</strain>
    </source>
</reference>
<name>A0ACB7RZ04_HYAAI</name>
<accession>A0ACB7RZ04</accession>
<comment type="caution">
    <text evidence="1">The sequence shown here is derived from an EMBL/GenBank/DDBJ whole genome shotgun (WGS) entry which is preliminary data.</text>
</comment>
<gene>
    <name evidence="1" type="ORF">HPB50_025359</name>
</gene>
<protein>
    <submittedName>
        <fullName evidence="1">Uncharacterized protein</fullName>
    </submittedName>
</protein>
<proteinExistence type="predicted"/>
<dbReference type="EMBL" id="CM023487">
    <property type="protein sequence ID" value="KAH6927044.1"/>
    <property type="molecule type" value="Genomic_DNA"/>
</dbReference>
<evidence type="ECO:0000313" key="1">
    <source>
        <dbReference type="EMBL" id="KAH6927044.1"/>
    </source>
</evidence>
<sequence length="292" mass="33220">MESAEEIIEDPAFQGTPHSSCSALTMEEWDPLSLDLVGVPQHKRRVELDIMDLLMDPLPGVHVVPVDNKTGRIHALVVGPADTPYEGGFFHFLLQCPKEYPFKPPRVRLMNTDGGRVRFNPKLYATGMVRLDILDTFPGLPWNPAMRLKDVLVSIRSLLLKRPYVEQPGIHGELREGDSERYNHTVQHETIRVAVCDIVEGCLKRSSPFPLHLRRVIFKTFLCNYKKYAETVKSNLNLTGTAMCDVFGSSKVQLYQYRVLLVRLFVLRGKVRKLMTPIGRDRESECLACFTP</sequence>
<evidence type="ECO:0000313" key="2">
    <source>
        <dbReference type="Proteomes" id="UP000821845"/>
    </source>
</evidence>
<dbReference type="Proteomes" id="UP000821845">
    <property type="component" value="Chromosome 7"/>
</dbReference>